<keyword evidence="14" id="KW-1185">Reference proteome</keyword>
<evidence type="ECO:0000256" key="11">
    <source>
        <dbReference type="SAM" id="MobiDB-lite"/>
    </source>
</evidence>
<dbReference type="GO" id="GO:0005634">
    <property type="term" value="C:nucleus"/>
    <property type="evidence" value="ECO:0007669"/>
    <property type="project" value="TreeGrafter"/>
</dbReference>
<dbReference type="FunFam" id="3.40.50.11980:FF:000001">
    <property type="entry name" value="ZC3H12A isoform 1"/>
    <property type="match status" value="1"/>
</dbReference>
<evidence type="ECO:0000256" key="1">
    <source>
        <dbReference type="ARBA" id="ARBA00001946"/>
    </source>
</evidence>
<feature type="zinc finger region" description="C3H1-type" evidence="10">
    <location>
        <begin position="262"/>
        <end position="287"/>
    </location>
</feature>
<protein>
    <recommendedName>
        <fullName evidence="12">C3H1-type domain-containing protein</fullName>
    </recommendedName>
</protein>
<dbReference type="GO" id="GO:0008270">
    <property type="term" value="F:zinc ion binding"/>
    <property type="evidence" value="ECO:0007669"/>
    <property type="project" value="UniProtKB-KW"/>
</dbReference>
<comment type="cofactor">
    <cofactor evidence="1">
        <name>Mg(2+)</name>
        <dbReference type="ChEBI" id="CHEBI:18420"/>
    </cofactor>
</comment>
<dbReference type="InterPro" id="IPR021869">
    <property type="entry name" value="RNase_Zc3h12_NYN"/>
</dbReference>
<evidence type="ECO:0000256" key="3">
    <source>
        <dbReference type="ARBA" id="ARBA00022722"/>
    </source>
</evidence>
<evidence type="ECO:0000313" key="13">
    <source>
        <dbReference type="Ensembl" id="ENSEEEP00000054798.1"/>
    </source>
</evidence>
<evidence type="ECO:0000256" key="10">
    <source>
        <dbReference type="PROSITE-ProRule" id="PRU00723"/>
    </source>
</evidence>
<dbReference type="Proteomes" id="UP000314983">
    <property type="component" value="Chromosome 8"/>
</dbReference>
<evidence type="ECO:0000256" key="6">
    <source>
        <dbReference type="ARBA" id="ARBA00022771"/>
    </source>
</evidence>
<dbReference type="GO" id="GO:0036464">
    <property type="term" value="C:cytoplasmic ribonucleoprotein granule"/>
    <property type="evidence" value="ECO:0007669"/>
    <property type="project" value="TreeGrafter"/>
</dbReference>
<keyword evidence="3" id="KW-0540">Nuclease</keyword>
<comment type="similarity">
    <text evidence="2">Belongs to the ZC3H12 family.</text>
</comment>
<keyword evidence="6 10" id="KW-0863">Zinc-finger</keyword>
<dbReference type="CDD" id="cd18729">
    <property type="entry name" value="PIN_Zc3h12-like"/>
    <property type="match status" value="1"/>
</dbReference>
<keyword evidence="5" id="KW-0255">Endonuclease</keyword>
<feature type="domain" description="C3H1-type" evidence="12">
    <location>
        <begin position="262"/>
        <end position="287"/>
    </location>
</feature>
<dbReference type="PANTHER" id="PTHR12876">
    <property type="entry name" value="N4BP1-RELATED"/>
    <property type="match status" value="1"/>
</dbReference>
<gene>
    <name evidence="13" type="primary">ZC3H12A</name>
</gene>
<keyword evidence="7" id="KW-0378">Hydrolase</keyword>
<dbReference type="GO" id="GO:0016787">
    <property type="term" value="F:hydrolase activity"/>
    <property type="evidence" value="ECO:0007669"/>
    <property type="project" value="UniProtKB-KW"/>
</dbReference>
<dbReference type="GO" id="GO:0003729">
    <property type="term" value="F:mRNA binding"/>
    <property type="evidence" value="ECO:0007669"/>
    <property type="project" value="TreeGrafter"/>
</dbReference>
<dbReference type="AlphaFoldDB" id="A0AAY5ED72"/>
<dbReference type="Pfam" id="PF11977">
    <property type="entry name" value="RNase_Zc3h12a"/>
    <property type="match status" value="1"/>
</dbReference>
<dbReference type="Pfam" id="PF18561">
    <property type="entry name" value="Regnase_1_C"/>
    <property type="match status" value="1"/>
</dbReference>
<reference evidence="13" key="2">
    <citation type="submission" date="2025-08" db="UniProtKB">
        <authorList>
            <consortium name="Ensembl"/>
        </authorList>
    </citation>
    <scope>IDENTIFICATION</scope>
</reference>
<keyword evidence="8 10" id="KW-0862">Zinc</keyword>
<reference evidence="13 14" key="1">
    <citation type="submission" date="2020-05" db="EMBL/GenBank/DDBJ databases">
        <title>Electrophorus electricus (electric eel) genome, fEleEle1, primary haplotype.</title>
        <authorList>
            <person name="Myers G."/>
            <person name="Meyer A."/>
            <person name="Fedrigo O."/>
            <person name="Formenti G."/>
            <person name="Rhie A."/>
            <person name="Tracey A."/>
            <person name="Sims Y."/>
            <person name="Jarvis E.D."/>
        </authorList>
    </citation>
    <scope>NUCLEOTIDE SEQUENCE [LARGE SCALE GENOMIC DNA]</scope>
</reference>
<dbReference type="InterPro" id="IPR051101">
    <property type="entry name" value="ZC3H12/N4BP1_RNase_Reg"/>
</dbReference>
<proteinExistence type="inferred from homology"/>
<organism evidence="13 14">
    <name type="scientific">Electrophorus electricus</name>
    <name type="common">Electric eel</name>
    <name type="synonym">Gymnotus electricus</name>
    <dbReference type="NCBI Taxonomy" id="8005"/>
    <lineage>
        <taxon>Eukaryota</taxon>
        <taxon>Metazoa</taxon>
        <taxon>Chordata</taxon>
        <taxon>Craniata</taxon>
        <taxon>Vertebrata</taxon>
        <taxon>Euteleostomi</taxon>
        <taxon>Actinopterygii</taxon>
        <taxon>Neopterygii</taxon>
        <taxon>Teleostei</taxon>
        <taxon>Ostariophysi</taxon>
        <taxon>Gymnotiformes</taxon>
        <taxon>Gymnotoidei</taxon>
        <taxon>Gymnotidae</taxon>
        <taxon>Electrophorus</taxon>
    </lineage>
</organism>
<dbReference type="Ensembl" id="ENSEEET00000054073.1">
    <property type="protein sequence ID" value="ENSEEEP00000054798.1"/>
    <property type="gene ID" value="ENSEEEG00000025499.1"/>
</dbReference>
<name>A0AAY5ED72_ELEEL</name>
<evidence type="ECO:0000256" key="7">
    <source>
        <dbReference type="ARBA" id="ARBA00022801"/>
    </source>
</evidence>
<evidence type="ECO:0000256" key="5">
    <source>
        <dbReference type="ARBA" id="ARBA00022759"/>
    </source>
</evidence>
<evidence type="ECO:0000256" key="8">
    <source>
        <dbReference type="ARBA" id="ARBA00022833"/>
    </source>
</evidence>
<keyword evidence="9" id="KW-0460">Magnesium</keyword>
<accession>A0AAY5ED72</accession>
<feature type="region of interest" description="Disordered" evidence="11">
    <location>
        <begin position="48"/>
        <end position="96"/>
    </location>
</feature>
<evidence type="ECO:0000313" key="14">
    <source>
        <dbReference type="Proteomes" id="UP000314983"/>
    </source>
</evidence>
<reference evidence="13" key="3">
    <citation type="submission" date="2025-09" db="UniProtKB">
        <authorList>
            <consortium name="Ensembl"/>
        </authorList>
    </citation>
    <scope>IDENTIFICATION</scope>
</reference>
<dbReference type="Pfam" id="PF18039">
    <property type="entry name" value="UBA_6"/>
    <property type="match status" value="1"/>
</dbReference>
<dbReference type="InterPro" id="IPR040757">
    <property type="entry name" value="Regnase_1/ZC3H12_C"/>
</dbReference>
<dbReference type="PANTHER" id="PTHR12876:SF11">
    <property type="entry name" value="RIBONUCLEASE ZC3H12D-RELATED"/>
    <property type="match status" value="1"/>
</dbReference>
<keyword evidence="4 10" id="KW-0479">Metal-binding</keyword>
<evidence type="ECO:0000256" key="9">
    <source>
        <dbReference type="ARBA" id="ARBA00022842"/>
    </source>
</evidence>
<dbReference type="GeneTree" id="ENSGT00940000155107"/>
<dbReference type="InterPro" id="IPR000571">
    <property type="entry name" value="Znf_CCCH"/>
</dbReference>
<dbReference type="GO" id="GO:0004521">
    <property type="term" value="F:RNA endonuclease activity"/>
    <property type="evidence" value="ECO:0007669"/>
    <property type="project" value="TreeGrafter"/>
</dbReference>
<evidence type="ECO:0000259" key="12">
    <source>
        <dbReference type="PROSITE" id="PS50103"/>
    </source>
</evidence>
<sequence>MDRQQSKVRHFLKLGYSHSDILRVLQSLQHDAQTNDILEELIKTCRTTTSGHTGAERAPNSSPQLVPRGCSSPQQQTQADPHGQQHMPPDTHASSRFRPVVIDGSNVAISHGNKQVFSCRGIQLAVQWFWERGIRDITVFVPLWRKEQSRPEAPITDQHILNELERRNVLVYTPSRCIKGKRVVCYDDRYIVKLAYDSDGIIVSNDNYRDLQLEKPQWKKFIEERLLMYTFANDMFMPPDDPLGRNGPTIENFLRKKPTGTENNQQHCPYGRKCTYGVKCKFYHPERSNQSQLSVADELRAKSQPDSDSRVFSPSTHFTHDHFINTIPRYANTTTSEPTLHTRYKATAYQDELALSELDLYNSPRDITGSPAYLQRSLPALCKSTKSDQAYGSLESSLSRLYLSDSALQTSLAYSSGCVAGSDSNYFLSNSSHTGNCRRAHSPGFGTLSHRQHAHSDLSLSYARSPYTLHGCKSHSPYNRLMASFYNEPLPYPGSKAQQASYSILPEVSWGQARNREGHEEVTEKRIDVRSQLSTIFPQNIVDQVMSLYPHTLDTTELVALILKYRNSQSL</sequence>
<dbReference type="Gene3D" id="3.40.50.11980">
    <property type="match status" value="1"/>
</dbReference>
<evidence type="ECO:0000256" key="2">
    <source>
        <dbReference type="ARBA" id="ARBA00010922"/>
    </source>
</evidence>
<dbReference type="InterPro" id="IPR040546">
    <property type="entry name" value="Rege-1_UBA-like"/>
</dbReference>
<evidence type="ECO:0000256" key="4">
    <source>
        <dbReference type="ARBA" id="ARBA00022723"/>
    </source>
</evidence>
<dbReference type="PROSITE" id="PS50103">
    <property type="entry name" value="ZF_C3H1"/>
    <property type="match status" value="1"/>
</dbReference>